<dbReference type="InterPro" id="IPR009014">
    <property type="entry name" value="Transketo_C/PFOR_II"/>
</dbReference>
<gene>
    <name evidence="5" type="ordered locus">Acid_2937</name>
</gene>
<dbReference type="PANTHER" id="PTHR43257:SF2">
    <property type="entry name" value="PYRUVATE DEHYDROGENASE E1 COMPONENT SUBUNIT BETA"/>
    <property type="match status" value="1"/>
</dbReference>
<organism evidence="5">
    <name type="scientific">Solibacter usitatus (strain Ellin6076)</name>
    <dbReference type="NCBI Taxonomy" id="234267"/>
    <lineage>
        <taxon>Bacteria</taxon>
        <taxon>Pseudomonadati</taxon>
        <taxon>Acidobacteriota</taxon>
        <taxon>Terriglobia</taxon>
        <taxon>Bryobacterales</taxon>
        <taxon>Solibacteraceae</taxon>
        <taxon>Candidatus Solibacter</taxon>
    </lineage>
</organism>
<dbReference type="InterPro" id="IPR033248">
    <property type="entry name" value="Transketolase_C"/>
</dbReference>
<dbReference type="Gene3D" id="3.40.50.970">
    <property type="match status" value="2"/>
</dbReference>
<dbReference type="Pfam" id="PF02779">
    <property type="entry name" value="Transket_pyr"/>
    <property type="match status" value="1"/>
</dbReference>
<dbReference type="FunFam" id="3.40.50.920:FF:000001">
    <property type="entry name" value="Pyruvate dehydrogenase E1 beta subunit"/>
    <property type="match status" value="1"/>
</dbReference>
<dbReference type="eggNOG" id="COG0022">
    <property type="taxonomic scope" value="Bacteria"/>
</dbReference>
<dbReference type="OrthoDB" id="9771835at2"/>
<accession>Q023C4</accession>
<dbReference type="SUPFAM" id="SSF52518">
    <property type="entry name" value="Thiamin diphosphate-binding fold (THDP-binding)"/>
    <property type="match status" value="1"/>
</dbReference>
<protein>
    <submittedName>
        <fullName evidence="5">Pyruvate dehydrogenase (Acetyl-transferring)</fullName>
        <ecNumber evidence="5">1.2.4.1</ecNumber>
    </submittedName>
</protein>
<dbReference type="EMBL" id="CP000473">
    <property type="protein sequence ID" value="ABJ83922.1"/>
    <property type="molecule type" value="Genomic_DNA"/>
</dbReference>
<reference evidence="5" key="1">
    <citation type="submission" date="2006-10" db="EMBL/GenBank/DDBJ databases">
        <title>Complete sequence of Solibacter usitatus Ellin6076.</title>
        <authorList>
            <consortium name="US DOE Joint Genome Institute"/>
            <person name="Copeland A."/>
            <person name="Lucas S."/>
            <person name="Lapidus A."/>
            <person name="Barry K."/>
            <person name="Detter J.C."/>
            <person name="Glavina del Rio T."/>
            <person name="Hammon N."/>
            <person name="Israni S."/>
            <person name="Dalin E."/>
            <person name="Tice H."/>
            <person name="Pitluck S."/>
            <person name="Thompson L.S."/>
            <person name="Brettin T."/>
            <person name="Bruce D."/>
            <person name="Han C."/>
            <person name="Tapia R."/>
            <person name="Gilna P."/>
            <person name="Schmutz J."/>
            <person name="Larimer F."/>
            <person name="Land M."/>
            <person name="Hauser L."/>
            <person name="Kyrpides N."/>
            <person name="Mikhailova N."/>
            <person name="Janssen P.H."/>
            <person name="Kuske C.R."/>
            <person name="Richardson P."/>
        </authorList>
    </citation>
    <scope>NUCLEOTIDE SEQUENCE</scope>
    <source>
        <strain evidence="5">Ellin6076</strain>
    </source>
</reference>
<dbReference type="Gene3D" id="3.40.50.920">
    <property type="match status" value="1"/>
</dbReference>
<keyword evidence="5" id="KW-0670">Pyruvate</keyword>
<sequence>MHPCRKDTLIRNRVLTPDEVEAFRASIKSEVDQAAAEADSHPQPATSNLLAHIYSERTAPAIVRPTYLAEKPVTMIDAINHGLREEMERNPKIVMWGEDIADPKGGVFGVTRGLSSALPGRVFNAPLAEASIAGVAAGMAIAGYKPIIEIQFADYTWPAFMQLRNEIATVRWRSQGTWNCPVVVRIAAGAYIKGGPWHSACVEGVFAHIPGWRVLFPSCAEDAKGLIKMAARLEDPVIFLEHKGLYRKVQAQTNEPDSDFVIPFGKGRIARAGTDLTIVAWGYTVHLAQEAARQLEAQGKSVEVIDLRSISPLDEDLISRSVRKTNRVIVAHEDSLTMGFGAEVAARIAENCFEYLDAPVRRIAAADSFVPTAPNLEALTLPSVADLRVAAEELLGW</sequence>
<dbReference type="KEGG" id="sus:Acid_2937"/>
<evidence type="ECO:0000259" key="4">
    <source>
        <dbReference type="SMART" id="SM00861"/>
    </source>
</evidence>
<evidence type="ECO:0000256" key="3">
    <source>
        <dbReference type="ARBA" id="ARBA00023052"/>
    </source>
</evidence>
<dbReference type="CDD" id="cd07036">
    <property type="entry name" value="TPP_PYR_E1-PDHc-beta_like"/>
    <property type="match status" value="1"/>
</dbReference>
<dbReference type="InParanoid" id="Q023C4"/>
<evidence type="ECO:0000256" key="1">
    <source>
        <dbReference type="ARBA" id="ARBA00001964"/>
    </source>
</evidence>
<dbReference type="EC" id="1.2.4.1" evidence="5"/>
<dbReference type="InterPro" id="IPR005475">
    <property type="entry name" value="Transketolase-like_Pyr-bd"/>
</dbReference>
<dbReference type="HOGENOM" id="CLU_012907_1_0_0"/>
<dbReference type="SMART" id="SM00861">
    <property type="entry name" value="Transket_pyr"/>
    <property type="match status" value="1"/>
</dbReference>
<feature type="domain" description="Transketolase-like pyrimidine-binding" evidence="4">
    <location>
        <begin position="73"/>
        <end position="248"/>
    </location>
</feature>
<dbReference type="GO" id="GO:0004739">
    <property type="term" value="F:pyruvate dehydrogenase (acetyl-transferring) activity"/>
    <property type="evidence" value="ECO:0007669"/>
    <property type="project" value="UniProtKB-EC"/>
</dbReference>
<dbReference type="InterPro" id="IPR029061">
    <property type="entry name" value="THDP-binding"/>
</dbReference>
<keyword evidence="3" id="KW-0786">Thiamine pyrophosphate</keyword>
<keyword evidence="2 5" id="KW-0560">Oxidoreductase</keyword>
<comment type="cofactor">
    <cofactor evidence="1">
        <name>thiamine diphosphate</name>
        <dbReference type="ChEBI" id="CHEBI:58937"/>
    </cofactor>
</comment>
<dbReference type="Pfam" id="PF02780">
    <property type="entry name" value="Transketolase_C"/>
    <property type="match status" value="1"/>
</dbReference>
<evidence type="ECO:0000313" key="5">
    <source>
        <dbReference type="EMBL" id="ABJ83922.1"/>
    </source>
</evidence>
<name>Q023C4_SOLUE</name>
<evidence type="ECO:0000256" key="2">
    <source>
        <dbReference type="ARBA" id="ARBA00023002"/>
    </source>
</evidence>
<dbReference type="AlphaFoldDB" id="Q023C4"/>
<dbReference type="PANTHER" id="PTHR43257">
    <property type="entry name" value="PYRUVATE DEHYDROGENASE E1 COMPONENT BETA SUBUNIT"/>
    <property type="match status" value="1"/>
</dbReference>
<dbReference type="STRING" id="234267.Acid_2937"/>
<dbReference type="FunFam" id="3.40.50.970:FF:000001">
    <property type="entry name" value="Pyruvate dehydrogenase E1 beta subunit"/>
    <property type="match status" value="1"/>
</dbReference>
<proteinExistence type="predicted"/>
<dbReference type="SUPFAM" id="SSF52922">
    <property type="entry name" value="TK C-terminal domain-like"/>
    <property type="match status" value="1"/>
</dbReference>